<accession>A0A4Y2RUS7</accession>
<sequence>MVCLDTNTRWNKLSAMLERFLEIKSAISKALIDIKEEQILAYVEFETLNAIETGLKPVKIGLEKLCNRKRLFIFIIGELNHQNSEFAKNMKCYLVQRISERRNVSLIGLMQYLNFSRKYDATAITVDLSRLPNKISLIQQTKITMTRLFCEEDESLSNSSHSGEESTENLEEKSLTLYEKLEKAIHSKTKVLRCSTNKSSNLSMIVKQEL</sequence>
<proteinExistence type="predicted"/>
<dbReference type="AlphaFoldDB" id="A0A4Y2RUS7"/>
<dbReference type="Proteomes" id="UP000499080">
    <property type="component" value="Unassembled WGS sequence"/>
</dbReference>
<dbReference type="OrthoDB" id="10050977at2759"/>
<reference evidence="1 2" key="1">
    <citation type="journal article" date="2019" name="Sci. Rep.">
        <title>Orb-weaving spider Araneus ventricosus genome elucidates the spidroin gene catalogue.</title>
        <authorList>
            <person name="Kono N."/>
            <person name="Nakamura H."/>
            <person name="Ohtoshi R."/>
            <person name="Moran D.A.P."/>
            <person name="Shinohara A."/>
            <person name="Yoshida Y."/>
            <person name="Fujiwara M."/>
            <person name="Mori M."/>
            <person name="Tomita M."/>
            <person name="Arakawa K."/>
        </authorList>
    </citation>
    <scope>NUCLEOTIDE SEQUENCE [LARGE SCALE GENOMIC DNA]</scope>
</reference>
<evidence type="ECO:0000313" key="2">
    <source>
        <dbReference type="Proteomes" id="UP000499080"/>
    </source>
</evidence>
<comment type="caution">
    <text evidence="1">The sequence shown here is derived from an EMBL/GenBank/DDBJ whole genome shotgun (WGS) entry which is preliminary data.</text>
</comment>
<keyword evidence="2" id="KW-1185">Reference proteome</keyword>
<organism evidence="1 2">
    <name type="scientific">Araneus ventricosus</name>
    <name type="common">Orbweaver spider</name>
    <name type="synonym">Epeira ventricosa</name>
    <dbReference type="NCBI Taxonomy" id="182803"/>
    <lineage>
        <taxon>Eukaryota</taxon>
        <taxon>Metazoa</taxon>
        <taxon>Ecdysozoa</taxon>
        <taxon>Arthropoda</taxon>
        <taxon>Chelicerata</taxon>
        <taxon>Arachnida</taxon>
        <taxon>Araneae</taxon>
        <taxon>Araneomorphae</taxon>
        <taxon>Entelegynae</taxon>
        <taxon>Araneoidea</taxon>
        <taxon>Araneidae</taxon>
        <taxon>Araneus</taxon>
    </lineage>
</organism>
<gene>
    <name evidence="1" type="ORF">AVEN_124741_1</name>
</gene>
<evidence type="ECO:0000313" key="1">
    <source>
        <dbReference type="EMBL" id="GBN79453.1"/>
    </source>
</evidence>
<name>A0A4Y2RUS7_ARAVE</name>
<dbReference type="EMBL" id="BGPR01018548">
    <property type="protein sequence ID" value="GBN79453.1"/>
    <property type="molecule type" value="Genomic_DNA"/>
</dbReference>
<protein>
    <submittedName>
        <fullName evidence="1">Uncharacterized protein</fullName>
    </submittedName>
</protein>